<gene>
    <name evidence="5" type="ORF">FVE85_8333</name>
</gene>
<dbReference type="InterPro" id="IPR036546">
    <property type="entry name" value="MED15_KIX"/>
</dbReference>
<evidence type="ECO:0000259" key="4">
    <source>
        <dbReference type="Pfam" id="PF16987"/>
    </source>
</evidence>
<dbReference type="AlphaFoldDB" id="A0A5J4YK74"/>
<protein>
    <recommendedName>
        <fullName evidence="4">Mediator complex subunit 15 KIX domain-containing protein</fullName>
    </recommendedName>
</protein>
<feature type="compositionally biased region" description="Polar residues" evidence="3">
    <location>
        <begin position="158"/>
        <end position="185"/>
    </location>
</feature>
<dbReference type="EMBL" id="VRMN01000011">
    <property type="protein sequence ID" value="KAA8491851.1"/>
    <property type="molecule type" value="Genomic_DNA"/>
</dbReference>
<dbReference type="Pfam" id="PF16987">
    <property type="entry name" value="KIX_2"/>
    <property type="match status" value="1"/>
</dbReference>
<comment type="subcellular location">
    <subcellularLocation>
        <location evidence="1">Nucleus</location>
    </subcellularLocation>
</comment>
<evidence type="ECO:0000256" key="2">
    <source>
        <dbReference type="ARBA" id="ARBA00023242"/>
    </source>
</evidence>
<reference evidence="6" key="1">
    <citation type="journal article" date="2019" name="Nat. Commun.">
        <title>Expansion of phycobilisome linker gene families in mesophilic red algae.</title>
        <authorList>
            <person name="Lee J."/>
            <person name="Kim D."/>
            <person name="Bhattacharya D."/>
            <person name="Yoon H.S."/>
        </authorList>
    </citation>
    <scope>NUCLEOTIDE SEQUENCE [LARGE SCALE GENOMIC DNA]</scope>
    <source>
        <strain evidence="6">CCMP 1328</strain>
    </source>
</reference>
<organism evidence="5 6">
    <name type="scientific">Porphyridium purpureum</name>
    <name type="common">Red alga</name>
    <name type="synonym">Porphyridium cruentum</name>
    <dbReference type="NCBI Taxonomy" id="35688"/>
    <lineage>
        <taxon>Eukaryota</taxon>
        <taxon>Rhodophyta</taxon>
        <taxon>Bangiophyceae</taxon>
        <taxon>Porphyridiales</taxon>
        <taxon>Porphyridiaceae</taxon>
        <taxon>Porphyridium</taxon>
    </lineage>
</organism>
<dbReference type="Proteomes" id="UP000324585">
    <property type="component" value="Unassembled WGS sequence"/>
</dbReference>
<feature type="region of interest" description="Disordered" evidence="3">
    <location>
        <begin position="1"/>
        <end position="39"/>
    </location>
</feature>
<feature type="region of interest" description="Disordered" evidence="3">
    <location>
        <begin position="513"/>
        <end position="540"/>
    </location>
</feature>
<keyword evidence="2" id="KW-0539">Nucleus</keyword>
<sequence length="906" mass="99937">MNADAVAGSGGPGGGKGRTGGSDGNAGDEVQPAERAKAQQHIMAKLSATFPHLSHDSLREYTIMFEGKAFEGSSSRLDYLHRIAEGLSSTMRRKQQQEEQQQQVEQQQQQQWQQQNPQQQPLRQQQQQPQQIQPQQQQQPLDPQKQQGWQHQEPRPLRQTQQGSPRSSSAEQAVAGSENTANLEQRPSDASDASLPLFKDPSIWNETVAGHAHVAPLHHVERKENQQQGQPFHQISKISMNTTNEDVGRVAHGMIPAEQTEIAQMRALASAVADAMNAKSAPFLTSRGSNEVESVGGAAQDHVFEIQQQPQPKAVPNRSFNLRKRTPQHVKDAISRRQIQVQARGGSTGAAAPQRFQNGLHEQAFATYSSTANDSAAVSSKHTFRASARNGSLMDSDVGAAARSLGGDLDNAPDARREREQNHWAKLRSMHEKYYEPLAKLQPLLKSFHDRYGAQKSQHLQSCLRDCFQILELQKLDSLPPTLTDAMLDRASFFMEQLAGVYSSVVASNEESTNVAGQGLGDTHDEGLTKSPDSVTNMGVNHARTGQAQTSSLAVQSEDILPAQSVAGPGTPLISGSNSDSSWGLNSHDRKSAQVRLKQPPISLPDPASGMAGMSATPLQVQANRPIENVPSQESEEPFSFAALFQRMVYDESAAKSLTDNLLARMDVELRRIFTERVDEACSVLRRNDRPLNRGDLELIDYSTIAEQSTRAGEGAAYGRGMARASARQMPFTVKADVMFKCSVTRGTQLFSPGNARGHIQGDMRSRLQVILDEARAALGNSKEEFASWQLQMGHLCDLLALKVSSRSHVLFRVPSIIFVFPPRYRVESVLHCLLETPEFGFSELHSELLTQFAERERLLPSDVQRSLGATLHLWVGLVNDFHRRLEREFALDLEACLRNSRDAQS</sequence>
<feature type="compositionally biased region" description="Polar residues" evidence="3">
    <location>
        <begin position="531"/>
        <end position="540"/>
    </location>
</feature>
<feature type="region of interest" description="Disordered" evidence="3">
    <location>
        <begin position="564"/>
        <end position="593"/>
    </location>
</feature>
<name>A0A5J4YK74_PORPP</name>
<keyword evidence="6" id="KW-1185">Reference proteome</keyword>
<feature type="compositionally biased region" description="Polar residues" evidence="3">
    <location>
        <begin position="574"/>
        <end position="585"/>
    </location>
</feature>
<proteinExistence type="predicted"/>
<evidence type="ECO:0000256" key="1">
    <source>
        <dbReference type="ARBA" id="ARBA00004123"/>
    </source>
</evidence>
<accession>A0A5J4YK74</accession>
<evidence type="ECO:0000313" key="6">
    <source>
        <dbReference type="Proteomes" id="UP000324585"/>
    </source>
</evidence>
<dbReference type="GO" id="GO:0005634">
    <property type="term" value="C:nucleus"/>
    <property type="evidence" value="ECO:0007669"/>
    <property type="project" value="UniProtKB-SubCell"/>
</dbReference>
<comment type="caution">
    <text evidence="5">The sequence shown here is derived from an EMBL/GenBank/DDBJ whole genome shotgun (WGS) entry which is preliminary data.</text>
</comment>
<evidence type="ECO:0000256" key="3">
    <source>
        <dbReference type="SAM" id="MobiDB-lite"/>
    </source>
</evidence>
<feature type="compositionally biased region" description="Low complexity" evidence="3">
    <location>
        <begin position="108"/>
        <end position="147"/>
    </location>
</feature>
<evidence type="ECO:0000313" key="5">
    <source>
        <dbReference type="EMBL" id="KAA8491851.1"/>
    </source>
</evidence>
<feature type="compositionally biased region" description="Gly residues" evidence="3">
    <location>
        <begin position="8"/>
        <end position="24"/>
    </location>
</feature>
<feature type="region of interest" description="Disordered" evidence="3">
    <location>
        <begin position="108"/>
        <end position="194"/>
    </location>
</feature>
<feature type="domain" description="Mediator complex subunit 15 KIX" evidence="4">
    <location>
        <begin position="28"/>
        <end position="101"/>
    </location>
</feature>